<keyword evidence="1" id="KW-1133">Transmembrane helix</keyword>
<name>A0A517MIH1_9BACT</name>
<dbReference type="AlphaFoldDB" id="A0A517MIH1"/>
<accession>A0A517MIH1</accession>
<keyword evidence="1" id="KW-0812">Transmembrane</keyword>
<dbReference type="KEGG" id="rml:FF011L_34720"/>
<dbReference type="RefSeq" id="WP_218932677.1">
    <property type="nucleotide sequence ID" value="NZ_CP036262.1"/>
</dbReference>
<sequence length="78" mass="8386">MNQLASNRYLHKIAGDLMSDLYNAANLLIFTAISAISAAMITVSCTAVRLRFDIPAQLEWSPASSLFVLVAPAARSDS</sequence>
<reference evidence="2 3" key="1">
    <citation type="submission" date="2019-02" db="EMBL/GenBank/DDBJ databases">
        <title>Deep-cultivation of Planctomycetes and their phenomic and genomic characterization uncovers novel biology.</title>
        <authorList>
            <person name="Wiegand S."/>
            <person name="Jogler M."/>
            <person name="Boedeker C."/>
            <person name="Pinto D."/>
            <person name="Vollmers J."/>
            <person name="Rivas-Marin E."/>
            <person name="Kohn T."/>
            <person name="Peeters S.H."/>
            <person name="Heuer A."/>
            <person name="Rast P."/>
            <person name="Oberbeckmann S."/>
            <person name="Bunk B."/>
            <person name="Jeske O."/>
            <person name="Meyerdierks A."/>
            <person name="Storesund J.E."/>
            <person name="Kallscheuer N."/>
            <person name="Luecker S."/>
            <person name="Lage O.M."/>
            <person name="Pohl T."/>
            <person name="Merkel B.J."/>
            <person name="Hornburger P."/>
            <person name="Mueller R.-W."/>
            <person name="Bruemmer F."/>
            <person name="Labrenz M."/>
            <person name="Spormann A.M."/>
            <person name="Op den Camp H."/>
            <person name="Overmann J."/>
            <person name="Amann R."/>
            <person name="Jetten M.S.M."/>
            <person name="Mascher T."/>
            <person name="Medema M.H."/>
            <person name="Devos D.P."/>
            <person name="Kaster A.-K."/>
            <person name="Ovreas L."/>
            <person name="Rohde M."/>
            <person name="Galperin M.Y."/>
            <person name="Jogler C."/>
        </authorList>
    </citation>
    <scope>NUCLEOTIDE SEQUENCE [LARGE SCALE GENOMIC DNA]</scope>
    <source>
        <strain evidence="2 3">FF011L</strain>
    </source>
</reference>
<evidence type="ECO:0000313" key="2">
    <source>
        <dbReference type="EMBL" id="QDS94692.1"/>
    </source>
</evidence>
<proteinExistence type="predicted"/>
<feature type="transmembrane region" description="Helical" evidence="1">
    <location>
        <begin position="27"/>
        <end position="48"/>
    </location>
</feature>
<dbReference type="EMBL" id="CP036262">
    <property type="protein sequence ID" value="QDS94692.1"/>
    <property type="molecule type" value="Genomic_DNA"/>
</dbReference>
<organism evidence="2 3">
    <name type="scientific">Roseimaritima multifibrata</name>
    <dbReference type="NCBI Taxonomy" id="1930274"/>
    <lineage>
        <taxon>Bacteria</taxon>
        <taxon>Pseudomonadati</taxon>
        <taxon>Planctomycetota</taxon>
        <taxon>Planctomycetia</taxon>
        <taxon>Pirellulales</taxon>
        <taxon>Pirellulaceae</taxon>
        <taxon>Roseimaritima</taxon>
    </lineage>
</organism>
<evidence type="ECO:0000313" key="3">
    <source>
        <dbReference type="Proteomes" id="UP000320672"/>
    </source>
</evidence>
<dbReference type="Proteomes" id="UP000320672">
    <property type="component" value="Chromosome"/>
</dbReference>
<keyword evidence="3" id="KW-1185">Reference proteome</keyword>
<keyword evidence="1" id="KW-0472">Membrane</keyword>
<protein>
    <submittedName>
        <fullName evidence="2">Uncharacterized protein</fullName>
    </submittedName>
</protein>
<evidence type="ECO:0000256" key="1">
    <source>
        <dbReference type="SAM" id="Phobius"/>
    </source>
</evidence>
<gene>
    <name evidence="2" type="ORF">FF011L_34720</name>
</gene>